<feature type="compositionally biased region" description="Acidic residues" evidence="4">
    <location>
        <begin position="1"/>
        <end position="23"/>
    </location>
</feature>
<dbReference type="KEGG" id="bacg:D2962_11485"/>
<keyword evidence="2 3" id="KW-0802">TPR repeat</keyword>
<gene>
    <name evidence="6" type="ORF">D2962_11485</name>
</gene>
<organism evidence="6 7">
    <name type="scientific">Biomaibacter acetigenes</name>
    <dbReference type="NCBI Taxonomy" id="2316383"/>
    <lineage>
        <taxon>Bacteria</taxon>
        <taxon>Bacillati</taxon>
        <taxon>Bacillota</taxon>
        <taxon>Clostridia</taxon>
        <taxon>Thermosediminibacterales</taxon>
        <taxon>Tepidanaerobacteraceae</taxon>
        <taxon>Biomaibacter</taxon>
    </lineage>
</organism>
<dbReference type="Gene3D" id="1.25.40.10">
    <property type="entry name" value="Tetratricopeptide repeat domain"/>
    <property type="match status" value="1"/>
</dbReference>
<evidence type="ECO:0000256" key="2">
    <source>
        <dbReference type="ARBA" id="ARBA00022803"/>
    </source>
</evidence>
<dbReference type="EMBL" id="CP033169">
    <property type="protein sequence ID" value="AYO31139.1"/>
    <property type="molecule type" value="Genomic_DNA"/>
</dbReference>
<dbReference type="AlphaFoldDB" id="A0A3G2R6V7"/>
<evidence type="ECO:0000313" key="7">
    <source>
        <dbReference type="Proteomes" id="UP000280960"/>
    </source>
</evidence>
<dbReference type="PROSITE" id="PS50293">
    <property type="entry name" value="TPR_REGION"/>
    <property type="match status" value="1"/>
</dbReference>
<dbReference type="Pfam" id="PF07833">
    <property type="entry name" value="Cu_amine_oxidN1"/>
    <property type="match status" value="1"/>
</dbReference>
<dbReference type="InterPro" id="IPR011990">
    <property type="entry name" value="TPR-like_helical_dom_sf"/>
</dbReference>
<dbReference type="InterPro" id="IPR012854">
    <property type="entry name" value="Cu_amine_oxidase-like_N"/>
</dbReference>
<dbReference type="PROSITE" id="PS50005">
    <property type="entry name" value="TPR"/>
    <property type="match status" value="2"/>
</dbReference>
<dbReference type="SUPFAM" id="SSF55383">
    <property type="entry name" value="Copper amine oxidase, domain N"/>
    <property type="match status" value="1"/>
</dbReference>
<dbReference type="PANTHER" id="PTHR44858:SF1">
    <property type="entry name" value="UDP-N-ACETYLGLUCOSAMINE--PEPTIDE N-ACETYLGLUCOSAMINYLTRANSFERASE SPINDLY-RELATED"/>
    <property type="match status" value="1"/>
</dbReference>
<evidence type="ECO:0000256" key="3">
    <source>
        <dbReference type="PROSITE-ProRule" id="PRU00339"/>
    </source>
</evidence>
<evidence type="ECO:0000256" key="4">
    <source>
        <dbReference type="SAM" id="MobiDB-lite"/>
    </source>
</evidence>
<dbReference type="InterPro" id="IPR036582">
    <property type="entry name" value="Mao_N_sf"/>
</dbReference>
<protein>
    <submittedName>
        <fullName evidence="6">Tetratricopeptide repeat protein</fullName>
    </submittedName>
</protein>
<evidence type="ECO:0000313" key="6">
    <source>
        <dbReference type="EMBL" id="AYO31139.1"/>
    </source>
</evidence>
<proteinExistence type="predicted"/>
<feature type="domain" description="Copper amine oxidase-like N-terminal" evidence="5">
    <location>
        <begin position="203"/>
        <end position="308"/>
    </location>
</feature>
<feature type="repeat" description="TPR" evidence="3">
    <location>
        <begin position="80"/>
        <end position="113"/>
    </location>
</feature>
<dbReference type="Pfam" id="PF14559">
    <property type="entry name" value="TPR_19"/>
    <property type="match status" value="1"/>
</dbReference>
<dbReference type="GO" id="GO:0009279">
    <property type="term" value="C:cell outer membrane"/>
    <property type="evidence" value="ECO:0007669"/>
    <property type="project" value="TreeGrafter"/>
</dbReference>
<keyword evidence="1" id="KW-0677">Repeat</keyword>
<accession>A0A3G2R6V7</accession>
<keyword evidence="7" id="KW-1185">Reference proteome</keyword>
<dbReference type="PANTHER" id="PTHR44858">
    <property type="entry name" value="TETRATRICOPEPTIDE REPEAT PROTEIN 6"/>
    <property type="match status" value="1"/>
</dbReference>
<dbReference type="GO" id="GO:0046813">
    <property type="term" value="P:receptor-mediated virion attachment to host cell"/>
    <property type="evidence" value="ECO:0007669"/>
    <property type="project" value="TreeGrafter"/>
</dbReference>
<dbReference type="Gene3D" id="3.30.457.10">
    <property type="entry name" value="Copper amine oxidase-like, N-terminal domain"/>
    <property type="match status" value="1"/>
</dbReference>
<sequence length="314" mass="35176">MDEGQEYEDEEIDLDEGLEEQDEYDKNLDDKEIKIKIDDGKVKIEIEDGEEIELETEKGKDPEKIIGELEQKLKENPNDEKALIKLALVYKSLGNYDQVIDMANKALSIDPQNHKAMILLAQSYESKGDVQSAISYLEELLKVNPDAKVQAYLAILNEKEGNLEKALKNMEEAIQKEPEDDGLYNEIGKLYEEMGLEGIKLLIKGQKVESDVKPLVKGGTTLVPVRIIVENLGAKVDWNQDTGSIIITKNGKTIELSIGSREVKINGVVSTIDEPATILEGRTVVPLRFISESFGTKVNWNSQYQIITVNEPAQ</sequence>
<feature type="region of interest" description="Disordered" evidence="4">
    <location>
        <begin position="1"/>
        <end position="25"/>
    </location>
</feature>
<name>A0A3G2R6V7_9FIRM</name>
<dbReference type="InterPro" id="IPR019734">
    <property type="entry name" value="TPR_rpt"/>
</dbReference>
<feature type="repeat" description="TPR" evidence="3">
    <location>
        <begin position="114"/>
        <end position="147"/>
    </location>
</feature>
<dbReference type="SMART" id="SM00028">
    <property type="entry name" value="TPR"/>
    <property type="match status" value="3"/>
</dbReference>
<dbReference type="SUPFAM" id="SSF48452">
    <property type="entry name" value="TPR-like"/>
    <property type="match status" value="1"/>
</dbReference>
<dbReference type="Proteomes" id="UP000280960">
    <property type="component" value="Chromosome"/>
</dbReference>
<dbReference type="InterPro" id="IPR050498">
    <property type="entry name" value="Ycf3"/>
</dbReference>
<evidence type="ECO:0000256" key="1">
    <source>
        <dbReference type="ARBA" id="ARBA00022737"/>
    </source>
</evidence>
<reference evidence="6 7" key="1">
    <citation type="submission" date="2018-10" db="EMBL/GenBank/DDBJ databases">
        <authorList>
            <person name="Zhang X."/>
        </authorList>
    </citation>
    <scope>NUCLEOTIDE SEQUENCE [LARGE SCALE GENOMIC DNA]</scope>
    <source>
        <strain evidence="6 7">SK-G1</strain>
    </source>
</reference>
<evidence type="ECO:0000259" key="5">
    <source>
        <dbReference type="Pfam" id="PF07833"/>
    </source>
</evidence>